<organism evidence="2">
    <name type="scientific">Medicago truncatula</name>
    <name type="common">Barrel medic</name>
    <name type="synonym">Medicago tribuloides</name>
    <dbReference type="NCBI Taxonomy" id="3880"/>
    <lineage>
        <taxon>Eukaryota</taxon>
        <taxon>Viridiplantae</taxon>
        <taxon>Streptophyta</taxon>
        <taxon>Embryophyta</taxon>
        <taxon>Tracheophyta</taxon>
        <taxon>Spermatophyta</taxon>
        <taxon>Magnoliopsida</taxon>
        <taxon>eudicotyledons</taxon>
        <taxon>Gunneridae</taxon>
        <taxon>Pentapetalae</taxon>
        <taxon>rosids</taxon>
        <taxon>fabids</taxon>
        <taxon>Fabales</taxon>
        <taxon>Fabaceae</taxon>
        <taxon>Papilionoideae</taxon>
        <taxon>50 kb inversion clade</taxon>
        <taxon>NPAAA clade</taxon>
        <taxon>Hologalegina</taxon>
        <taxon>IRL clade</taxon>
        <taxon>Trifolieae</taxon>
        <taxon>Medicago</taxon>
    </lineage>
</organism>
<evidence type="ECO:0008006" key="3">
    <source>
        <dbReference type="Google" id="ProtNLM"/>
    </source>
</evidence>
<protein>
    <recommendedName>
        <fullName evidence="3">Transmembrane protein</fullName>
    </recommendedName>
</protein>
<name>I3SG63_MEDTR</name>
<evidence type="ECO:0000313" key="2">
    <source>
        <dbReference type="EMBL" id="AFK39255.1"/>
    </source>
</evidence>
<evidence type="ECO:0000256" key="1">
    <source>
        <dbReference type="SAM" id="Phobius"/>
    </source>
</evidence>
<keyword evidence="1" id="KW-1133">Transmembrane helix</keyword>
<proteinExistence type="evidence at transcript level"/>
<dbReference type="AlphaFoldDB" id="I3SG63"/>
<keyword evidence="1" id="KW-0472">Membrane</keyword>
<feature type="transmembrane region" description="Helical" evidence="1">
    <location>
        <begin position="6"/>
        <end position="23"/>
    </location>
</feature>
<accession>I3SG63</accession>
<dbReference type="EMBL" id="BT139460">
    <property type="protein sequence ID" value="AFK39255.1"/>
    <property type="molecule type" value="mRNA"/>
</dbReference>
<keyword evidence="1" id="KW-0812">Transmembrane</keyword>
<reference evidence="2" key="1">
    <citation type="submission" date="2012-05" db="EMBL/GenBank/DDBJ databases">
        <authorList>
            <person name="Krishnakumar V."/>
            <person name="Cheung F."/>
            <person name="Xiao Y."/>
            <person name="Chan A."/>
            <person name="Moskal W.A."/>
            <person name="Town C.D."/>
        </authorList>
    </citation>
    <scope>NUCLEOTIDE SEQUENCE</scope>
</reference>
<sequence length="61" mass="7163">MLSIKIFLSLYVFPFCFSLFYPLACTFTTQKKACKCCINEQPMVPILCFYLDMLFSYIPLL</sequence>